<dbReference type="Gene3D" id="3.90.1210.10">
    <property type="entry name" value="Antifreeze-like/N-acetylneuraminic acid synthase C-terminal domain"/>
    <property type="match status" value="1"/>
</dbReference>
<sequence>MSAHHTFIIAEIGCNHNGDPALAKKMVKEAKACGVDAVKFQTFNSSELISKFAPKADYQKITTGAEGNQLEMTRKLELSHNDFIQLRDYAKSLNLETFSTPFDLESIEFLEKEGQNIWKIPSGEITNLPYLDRIAQIKCKNKQMILSTGMATIEEVKTAVNLLTRFGSREELIILHCNTEYPTPDEDVNLSAIDTLHEEFPDIRIGFSDHSVGYVAAIGAVMKDIVLIEKHFTLDKNMAGPDHKASATPQEMKALVDNVRRIEIIKGEGGKKVTESERKNITIARKSIVARKAIKKGEVLSEDNITCKRPGNGISPMHWFDVLGTQAIRNFEEDELISMSEQVMSNEIDPHILISEKKKKLAGLVNTIQARIDEKKYILQDDDPEKICLIGHSQFDKWSIEHLGTRVVKNAGINGISTRQYINMILKPGLLDLSQKEYVLILGTNDIIYPLADHEICDDINTIINTIQHAQPDAHIILVEILPVRGRLDRDNSKIERVNRVIRQHLPKGVELITNEAFQDQRGDIKVEYVVDGLHLSTQGYELLKSLIERKMK</sequence>
<dbReference type="SUPFAM" id="SSF51569">
    <property type="entry name" value="Aldolase"/>
    <property type="match status" value="1"/>
</dbReference>
<accession>A0AA37HVZ1</accession>
<dbReference type="InterPro" id="IPR013830">
    <property type="entry name" value="SGNH_hydro"/>
</dbReference>
<gene>
    <name evidence="2" type="ORF">PRRU23_11470</name>
</gene>
<organism evidence="2 3">
    <name type="scientific">Segatella bryantii</name>
    <name type="common">Prevotella bryantii</name>
    <dbReference type="NCBI Taxonomy" id="77095"/>
    <lineage>
        <taxon>Bacteria</taxon>
        <taxon>Pseudomonadati</taxon>
        <taxon>Bacteroidota</taxon>
        <taxon>Bacteroidia</taxon>
        <taxon>Bacteroidales</taxon>
        <taxon>Prevotellaceae</taxon>
        <taxon>Segatella</taxon>
    </lineage>
</organism>
<dbReference type="InterPro" id="IPR013132">
    <property type="entry name" value="PseI/NeuA/B-like_N"/>
</dbReference>
<dbReference type="GO" id="GO:0016788">
    <property type="term" value="F:hydrolase activity, acting on ester bonds"/>
    <property type="evidence" value="ECO:0007669"/>
    <property type="project" value="UniProtKB-ARBA"/>
</dbReference>
<dbReference type="CDD" id="cd11615">
    <property type="entry name" value="SAF_NeuB_like"/>
    <property type="match status" value="1"/>
</dbReference>
<evidence type="ECO:0000313" key="3">
    <source>
        <dbReference type="Proteomes" id="UP000887043"/>
    </source>
</evidence>
<feature type="domain" description="AFP-like" evidence="1">
    <location>
        <begin position="287"/>
        <end position="345"/>
    </location>
</feature>
<dbReference type="InterPro" id="IPR036514">
    <property type="entry name" value="SGNH_hydro_sf"/>
</dbReference>
<dbReference type="InterPro" id="IPR036732">
    <property type="entry name" value="AFP_Neu5c_C_sf"/>
</dbReference>
<reference evidence="2" key="1">
    <citation type="submission" date="2021-08" db="EMBL/GenBank/DDBJ databases">
        <title>Prevotella lacticifex sp. nov., isolated from rumen of cow.</title>
        <authorList>
            <person name="Shinkai T."/>
            <person name="Ikeyama N."/>
            <person name="Kumagai M."/>
            <person name="Ohmori H."/>
            <person name="Sakamoto M."/>
            <person name="Ohkuma M."/>
            <person name="Mitsumori M."/>
        </authorList>
    </citation>
    <scope>NUCLEOTIDE SEQUENCE</scope>
    <source>
        <strain evidence="2">DSM 11371</strain>
    </source>
</reference>
<dbReference type="GO" id="GO:0016051">
    <property type="term" value="P:carbohydrate biosynthetic process"/>
    <property type="evidence" value="ECO:0007669"/>
    <property type="project" value="InterPro"/>
</dbReference>
<dbReference type="Pfam" id="PF13472">
    <property type="entry name" value="Lipase_GDSL_2"/>
    <property type="match status" value="1"/>
</dbReference>
<dbReference type="GO" id="GO:0047444">
    <property type="term" value="F:N-acylneuraminate-9-phosphate synthase activity"/>
    <property type="evidence" value="ECO:0007669"/>
    <property type="project" value="TreeGrafter"/>
</dbReference>
<dbReference type="GeneID" id="85239083"/>
<name>A0AA37HVZ1_SEGBR</name>
<dbReference type="PANTHER" id="PTHR42966:SF1">
    <property type="entry name" value="SIALIC ACID SYNTHASE"/>
    <property type="match status" value="1"/>
</dbReference>
<evidence type="ECO:0000313" key="2">
    <source>
        <dbReference type="EMBL" id="GJG27447.1"/>
    </source>
</evidence>
<dbReference type="RefSeq" id="WP_006283472.1">
    <property type="nucleotide sequence ID" value="NZ_BPTR01000001.1"/>
</dbReference>
<dbReference type="SUPFAM" id="SSF52266">
    <property type="entry name" value="SGNH hydrolase"/>
    <property type="match status" value="1"/>
</dbReference>
<dbReference type="PROSITE" id="PS50844">
    <property type="entry name" value="AFP_LIKE"/>
    <property type="match status" value="1"/>
</dbReference>
<dbReference type="InterPro" id="IPR051690">
    <property type="entry name" value="PseI-like"/>
</dbReference>
<proteinExistence type="predicted"/>
<evidence type="ECO:0000259" key="1">
    <source>
        <dbReference type="PROSITE" id="PS50844"/>
    </source>
</evidence>
<dbReference type="InterPro" id="IPR013974">
    <property type="entry name" value="SAF"/>
</dbReference>
<dbReference type="EMBL" id="BPTR01000001">
    <property type="protein sequence ID" value="GJG27447.1"/>
    <property type="molecule type" value="Genomic_DNA"/>
</dbReference>
<dbReference type="Gene3D" id="3.20.20.70">
    <property type="entry name" value="Aldolase class I"/>
    <property type="match status" value="1"/>
</dbReference>
<dbReference type="SMART" id="SM00858">
    <property type="entry name" value="SAF"/>
    <property type="match status" value="1"/>
</dbReference>
<dbReference type="Proteomes" id="UP000887043">
    <property type="component" value="Unassembled WGS sequence"/>
</dbReference>
<comment type="caution">
    <text evidence="2">The sequence shown here is derived from an EMBL/GenBank/DDBJ whole genome shotgun (WGS) entry which is preliminary data.</text>
</comment>
<dbReference type="Pfam" id="PF03102">
    <property type="entry name" value="NeuB"/>
    <property type="match status" value="1"/>
</dbReference>
<dbReference type="Gene3D" id="3.40.50.1110">
    <property type="entry name" value="SGNH hydrolase"/>
    <property type="match status" value="1"/>
</dbReference>
<protein>
    <recommendedName>
        <fullName evidence="1">AFP-like domain-containing protein</fullName>
    </recommendedName>
</protein>
<dbReference type="InterPro" id="IPR020007">
    <property type="entry name" value="NeuB/NeuA"/>
</dbReference>
<dbReference type="InterPro" id="IPR013785">
    <property type="entry name" value="Aldolase_TIM"/>
</dbReference>
<dbReference type="InterPro" id="IPR057736">
    <property type="entry name" value="SAF_PseI/NeuA/NeuB"/>
</dbReference>
<dbReference type="Pfam" id="PF08666">
    <property type="entry name" value="SAF"/>
    <property type="match status" value="1"/>
</dbReference>
<dbReference type="AlphaFoldDB" id="A0AA37HVZ1"/>
<dbReference type="InterPro" id="IPR006190">
    <property type="entry name" value="SAF_AFP_Neu5Ac"/>
</dbReference>
<dbReference type="NCBIfam" id="TIGR03569">
    <property type="entry name" value="NeuB_NnaB"/>
    <property type="match status" value="1"/>
</dbReference>
<dbReference type="SUPFAM" id="SSF51269">
    <property type="entry name" value="AFP III-like domain"/>
    <property type="match status" value="1"/>
</dbReference>
<dbReference type="PANTHER" id="PTHR42966">
    <property type="entry name" value="N-ACETYLNEURAMINATE SYNTHASE"/>
    <property type="match status" value="1"/>
</dbReference>